<keyword evidence="3" id="KW-1185">Reference proteome</keyword>
<dbReference type="AlphaFoldDB" id="A0A7D8Z0V9"/>
<feature type="domain" description="SET" evidence="1">
    <location>
        <begin position="352"/>
        <end position="542"/>
    </location>
</feature>
<dbReference type="SMART" id="SM00317">
    <property type="entry name" value="SET"/>
    <property type="match status" value="1"/>
</dbReference>
<dbReference type="PANTHER" id="PTHR47643">
    <property type="entry name" value="TPR DOMAIN PROTEIN (AFU_ORTHOLOGUE AFUA_5G12710)"/>
    <property type="match status" value="1"/>
</dbReference>
<accession>A0A7D8Z0V9</accession>
<gene>
    <name evidence="2" type="primary">Unc45a</name>
    <name evidence="2" type="ORF">LCER1_G002979</name>
</gene>
<dbReference type="InterPro" id="IPR019734">
    <property type="entry name" value="TPR_rpt"/>
</dbReference>
<organism evidence="2 3">
    <name type="scientific">Lachnellula cervina</name>
    <dbReference type="NCBI Taxonomy" id="1316786"/>
    <lineage>
        <taxon>Eukaryota</taxon>
        <taxon>Fungi</taxon>
        <taxon>Dikarya</taxon>
        <taxon>Ascomycota</taxon>
        <taxon>Pezizomycotina</taxon>
        <taxon>Leotiomycetes</taxon>
        <taxon>Helotiales</taxon>
        <taxon>Lachnaceae</taxon>
        <taxon>Lachnellula</taxon>
    </lineage>
</organism>
<comment type="caution">
    <text evidence="2">The sequence shown here is derived from an EMBL/GenBank/DDBJ whole genome shotgun (WGS) entry which is preliminary data.</text>
</comment>
<dbReference type="Gene3D" id="1.25.40.10">
    <property type="entry name" value="Tetratricopeptide repeat domain"/>
    <property type="match status" value="1"/>
</dbReference>
<reference evidence="2 3" key="1">
    <citation type="submission" date="2018-05" db="EMBL/GenBank/DDBJ databases">
        <title>Whole genome sequencing for identification of molecular markers to develop diagnostic detection tools for the regulated plant pathogen Lachnellula willkommii.</title>
        <authorList>
            <person name="Giroux E."/>
            <person name="Bilodeau G."/>
        </authorList>
    </citation>
    <scope>NUCLEOTIDE SEQUENCE [LARGE SCALE GENOMIC DNA]</scope>
    <source>
        <strain evidence="2 3">CBS 625.97</strain>
    </source>
</reference>
<dbReference type="SUPFAM" id="SSF48452">
    <property type="entry name" value="TPR-like"/>
    <property type="match status" value="1"/>
</dbReference>
<dbReference type="InterPro" id="IPR001214">
    <property type="entry name" value="SET_dom"/>
</dbReference>
<proteinExistence type="predicted"/>
<dbReference type="InterPro" id="IPR053209">
    <property type="entry name" value="Gramillin-biosynth_MTr"/>
</dbReference>
<dbReference type="CDD" id="cd20071">
    <property type="entry name" value="SET_SMYD"/>
    <property type="match status" value="1"/>
</dbReference>
<dbReference type="SUPFAM" id="SSF82199">
    <property type="entry name" value="SET domain"/>
    <property type="match status" value="1"/>
</dbReference>
<dbReference type="Gene3D" id="2.170.270.10">
    <property type="entry name" value="SET domain"/>
    <property type="match status" value="1"/>
</dbReference>
<name>A0A7D8Z0V9_9HELO</name>
<dbReference type="InterPro" id="IPR011990">
    <property type="entry name" value="TPR-like_helical_dom_sf"/>
</dbReference>
<dbReference type="SMART" id="SM00028">
    <property type="entry name" value="TPR"/>
    <property type="match status" value="3"/>
</dbReference>
<evidence type="ECO:0000259" key="1">
    <source>
        <dbReference type="PROSITE" id="PS50280"/>
    </source>
</evidence>
<dbReference type="PROSITE" id="PS50280">
    <property type="entry name" value="SET"/>
    <property type="match status" value="1"/>
</dbReference>
<evidence type="ECO:0000313" key="2">
    <source>
        <dbReference type="EMBL" id="TVY53915.1"/>
    </source>
</evidence>
<dbReference type="InterPro" id="IPR046341">
    <property type="entry name" value="SET_dom_sf"/>
</dbReference>
<dbReference type="Pfam" id="PF00856">
    <property type="entry name" value="SET"/>
    <property type="match status" value="1"/>
</dbReference>
<sequence length="739" mass="83151">MAASSGDSRLFEFLEQQKSKLEESRKRTGEIPRDRDSRQTLIGLHLAQDELMKEDKAAGKQKRLFTIIGDPYLPSAACHENLKKILIRDLQLETHHRGRYILLRCVVLPIRQNAIISVVEDETGDASTFSLYQQEPEHIRPAADILNESTVLLLKEPYFKVTAGGYGLRVDHPTDVVWLVDHHPKVPNAWRKSHGLVGKTVEELKTEGNSCFLSGNYAEAIKKYSQASSSGLITPEEDEIIHNNRALCHLKVGKYDAALKDASFIVNHNARSDKAHYRGALALYGLGNFEESMTWLNRLIEKFPESVAAKQGRQEMERVKLRIEEQKTGKYNWKKMYRYAKLGPVDFATYDTPVEVRQVEGKGRGLFTNKSVKCGDLLACEKAFSYVCASEKGFPETSAAFGALINLTTNRVKIGTDAAHISNVYQKLIDNPSRAHSFLDSYHGTYEPGPERNEDGASIIDSFLIERIVSFNAFGCPVTSKNQELSRKQAGEVSTSSGVWPLAAYINHSCIANCARTFIGDMMIMRATQDIPGNIEITWCYHDPTNRVDLQKSLLENWGFKCTCPVCTEEGSTGKDITAQRNKYIAILNSTHKAEDVLFGQLNQLYRPPAKEVPRFEVFLACYKAAMYWLLSDFNLTLVLRFTKKALEALGFEIEGINESSGGKLVVRKQGVPVPELPRLWQILMMTWNAKGQFKLAEAAKKHLKMAYLIVVAGEDETFKEDYDLTIKNAFLGGVRKNR</sequence>
<dbReference type="OrthoDB" id="438641at2759"/>
<protein>
    <submittedName>
        <fullName evidence="2">Protein unc-45-like</fullName>
    </submittedName>
</protein>
<evidence type="ECO:0000313" key="3">
    <source>
        <dbReference type="Proteomes" id="UP000481288"/>
    </source>
</evidence>
<dbReference type="EMBL" id="QGMG01000398">
    <property type="protein sequence ID" value="TVY53915.1"/>
    <property type="molecule type" value="Genomic_DNA"/>
</dbReference>
<dbReference type="PANTHER" id="PTHR47643:SF2">
    <property type="entry name" value="TPR DOMAIN PROTEIN (AFU_ORTHOLOGUE AFUA_5G12710)"/>
    <property type="match status" value="1"/>
</dbReference>
<dbReference type="Proteomes" id="UP000481288">
    <property type="component" value="Unassembled WGS sequence"/>
</dbReference>